<name>A0A0A9AWY4_ARUDO</name>
<evidence type="ECO:0000256" key="1">
    <source>
        <dbReference type="SAM" id="MobiDB-lite"/>
    </source>
</evidence>
<reference evidence="2" key="2">
    <citation type="journal article" date="2015" name="Data Brief">
        <title>Shoot transcriptome of the giant reed, Arundo donax.</title>
        <authorList>
            <person name="Barrero R.A."/>
            <person name="Guerrero F.D."/>
            <person name="Moolhuijzen P."/>
            <person name="Goolsby J.A."/>
            <person name="Tidwell J."/>
            <person name="Bellgard S.E."/>
            <person name="Bellgard M.I."/>
        </authorList>
    </citation>
    <scope>NUCLEOTIDE SEQUENCE</scope>
    <source>
        <tissue evidence="2">Shoot tissue taken approximately 20 cm above the soil surface</tissue>
    </source>
</reference>
<dbReference type="AlphaFoldDB" id="A0A0A9AWY4"/>
<reference evidence="2" key="1">
    <citation type="submission" date="2014-09" db="EMBL/GenBank/DDBJ databases">
        <authorList>
            <person name="Magalhaes I.L.F."/>
            <person name="Oliveira U."/>
            <person name="Santos F.R."/>
            <person name="Vidigal T.H.D.A."/>
            <person name="Brescovit A.D."/>
            <person name="Santos A.J."/>
        </authorList>
    </citation>
    <scope>NUCLEOTIDE SEQUENCE</scope>
    <source>
        <tissue evidence="2">Shoot tissue taken approximately 20 cm above the soil surface</tissue>
    </source>
</reference>
<proteinExistence type="predicted"/>
<evidence type="ECO:0000313" key="2">
    <source>
        <dbReference type="EMBL" id="JAD54403.1"/>
    </source>
</evidence>
<protein>
    <submittedName>
        <fullName evidence="2">Uncharacterized protein</fullName>
    </submittedName>
</protein>
<accession>A0A0A9AWY4</accession>
<dbReference type="EMBL" id="GBRH01243492">
    <property type="protein sequence ID" value="JAD54403.1"/>
    <property type="molecule type" value="Transcribed_RNA"/>
</dbReference>
<organism evidence="2">
    <name type="scientific">Arundo donax</name>
    <name type="common">Giant reed</name>
    <name type="synonym">Donax arundinaceus</name>
    <dbReference type="NCBI Taxonomy" id="35708"/>
    <lineage>
        <taxon>Eukaryota</taxon>
        <taxon>Viridiplantae</taxon>
        <taxon>Streptophyta</taxon>
        <taxon>Embryophyta</taxon>
        <taxon>Tracheophyta</taxon>
        <taxon>Spermatophyta</taxon>
        <taxon>Magnoliopsida</taxon>
        <taxon>Liliopsida</taxon>
        <taxon>Poales</taxon>
        <taxon>Poaceae</taxon>
        <taxon>PACMAD clade</taxon>
        <taxon>Arundinoideae</taxon>
        <taxon>Arundineae</taxon>
        <taxon>Arundo</taxon>
    </lineage>
</organism>
<sequence>MGNKRKGRERKQPQKAGRDKRNICNLCRPNLMPLHLHLQAQHVQLQRQALLGMEAARSITSGK</sequence>
<feature type="compositionally biased region" description="Basic and acidic residues" evidence="1">
    <location>
        <begin position="10"/>
        <end position="21"/>
    </location>
</feature>
<feature type="region of interest" description="Disordered" evidence="1">
    <location>
        <begin position="1"/>
        <end position="21"/>
    </location>
</feature>